<dbReference type="OrthoDB" id="4864463at2759"/>
<dbReference type="VEuPathDB" id="FungiDB:CCM_00162"/>
<organism evidence="3 4">
    <name type="scientific">Cordyceps militaris</name>
    <name type="common">Caterpillar fungus</name>
    <name type="synonym">Clavaria militaris</name>
    <dbReference type="NCBI Taxonomy" id="73501"/>
    <lineage>
        <taxon>Eukaryota</taxon>
        <taxon>Fungi</taxon>
        <taxon>Dikarya</taxon>
        <taxon>Ascomycota</taxon>
        <taxon>Pezizomycotina</taxon>
        <taxon>Sordariomycetes</taxon>
        <taxon>Hypocreomycetidae</taxon>
        <taxon>Hypocreales</taxon>
        <taxon>Cordycipitaceae</taxon>
        <taxon>Cordyceps</taxon>
    </lineage>
</organism>
<dbReference type="EMBL" id="CP023324">
    <property type="protein sequence ID" value="ATY61916.1"/>
    <property type="molecule type" value="Genomic_DNA"/>
</dbReference>
<protein>
    <submittedName>
        <fullName evidence="3">Uncharacterized protein</fullName>
    </submittedName>
</protein>
<feature type="signal peptide" evidence="2">
    <location>
        <begin position="1"/>
        <end position="18"/>
    </location>
</feature>
<sequence>MVVGILVALVAGVAICHSCHKKHQRIDAFKRNYEAHNGPLTKEQWKQLCHEHKQALKAEKHARKAEKHMRRAEHRRGCWRTSLPAPPAPAVAAVAPAAFPEMDVKYADADGFPVDPAMPTQRIQIPVQGPDEPPAYMQGSVTAPPEKM</sequence>
<gene>
    <name evidence="3" type="ORF">A9K55_007443</name>
</gene>
<keyword evidence="2" id="KW-0732">Signal</keyword>
<evidence type="ECO:0000313" key="3">
    <source>
        <dbReference type="EMBL" id="ATY61916.1"/>
    </source>
</evidence>
<feature type="region of interest" description="Disordered" evidence="1">
    <location>
        <begin position="126"/>
        <end position="148"/>
    </location>
</feature>
<reference evidence="3 4" key="1">
    <citation type="journal article" date="2017" name="BMC Genomics">
        <title>Chromosome level assembly and secondary metabolite potential of the parasitic fungus Cordyceps militaris.</title>
        <authorList>
            <person name="Kramer G.J."/>
            <person name="Nodwell J.R."/>
        </authorList>
    </citation>
    <scope>NUCLEOTIDE SEQUENCE [LARGE SCALE GENOMIC DNA]</scope>
    <source>
        <strain evidence="3 4">ATCC 34164</strain>
    </source>
</reference>
<evidence type="ECO:0000256" key="2">
    <source>
        <dbReference type="SAM" id="SignalP"/>
    </source>
</evidence>
<name>A0A2H4SFN1_CORMI</name>
<dbReference type="Proteomes" id="UP000323067">
    <property type="component" value="Chromosome vii"/>
</dbReference>
<evidence type="ECO:0000313" key="4">
    <source>
        <dbReference type="Proteomes" id="UP000323067"/>
    </source>
</evidence>
<proteinExistence type="predicted"/>
<evidence type="ECO:0000256" key="1">
    <source>
        <dbReference type="SAM" id="MobiDB-lite"/>
    </source>
</evidence>
<feature type="chain" id="PRO_5014173039" evidence="2">
    <location>
        <begin position="19"/>
        <end position="148"/>
    </location>
</feature>
<dbReference type="VEuPathDB" id="FungiDB:A9K55_007443"/>
<dbReference type="AlphaFoldDB" id="A0A2H4SFN1"/>
<accession>A0A2H4SFN1</accession>